<dbReference type="Pfam" id="PF08085">
    <property type="entry name" value="Entericidin"/>
    <property type="match status" value="1"/>
</dbReference>
<comment type="similarity">
    <text evidence="1">Belongs to the EcnA/EcnB lipoprotein family.</text>
</comment>
<dbReference type="PROSITE" id="PS51257">
    <property type="entry name" value="PROKAR_LIPOPROTEIN"/>
    <property type="match status" value="1"/>
</dbReference>
<proteinExistence type="inferred from homology"/>
<dbReference type="RefSeq" id="WP_085850773.1">
    <property type="nucleotide sequence ID" value="NZ_FNZV01000020.1"/>
</dbReference>
<evidence type="ECO:0000256" key="3">
    <source>
        <dbReference type="ARBA" id="ARBA00022729"/>
    </source>
</evidence>
<organism evidence="8 9">
    <name type="scientific">Pacificibacter marinus</name>
    <dbReference type="NCBI Taxonomy" id="658057"/>
    <lineage>
        <taxon>Bacteria</taxon>
        <taxon>Pseudomonadati</taxon>
        <taxon>Pseudomonadota</taxon>
        <taxon>Alphaproteobacteria</taxon>
        <taxon>Rhodobacterales</taxon>
        <taxon>Roseobacteraceae</taxon>
        <taxon>Pacificibacter</taxon>
    </lineage>
</organism>
<dbReference type="GO" id="GO:0016020">
    <property type="term" value="C:membrane"/>
    <property type="evidence" value="ECO:0007669"/>
    <property type="project" value="InterPro"/>
</dbReference>
<dbReference type="InterPro" id="IPR012556">
    <property type="entry name" value="Entericidin"/>
</dbReference>
<evidence type="ECO:0000313" key="8">
    <source>
        <dbReference type="EMBL" id="SLN69331.1"/>
    </source>
</evidence>
<keyword evidence="3 7" id="KW-0732">Signal</keyword>
<reference evidence="8 9" key="1">
    <citation type="submission" date="2017-03" db="EMBL/GenBank/DDBJ databases">
        <authorList>
            <person name="Afonso C.L."/>
            <person name="Miller P.J."/>
            <person name="Scott M.A."/>
            <person name="Spackman E."/>
            <person name="Goraichik I."/>
            <person name="Dimitrov K.M."/>
            <person name="Suarez D.L."/>
            <person name="Swayne D.E."/>
        </authorList>
    </citation>
    <scope>NUCLEOTIDE SEQUENCE [LARGE SCALE GENOMIC DNA]</scope>
    <source>
        <strain evidence="8 9">CECT 7971</strain>
    </source>
</reference>
<keyword evidence="4" id="KW-0472">Membrane</keyword>
<sequence>MYIIRISALIFGLATLAACETVQGAGRDISSAGAAISDASNEVQQDF</sequence>
<dbReference type="GO" id="GO:0009636">
    <property type="term" value="P:response to toxic substance"/>
    <property type="evidence" value="ECO:0007669"/>
    <property type="project" value="InterPro"/>
</dbReference>
<protein>
    <submittedName>
        <fullName evidence="8">Entericidin B membrane lipoprotein</fullName>
    </submittedName>
</protein>
<gene>
    <name evidence="8" type="ORF">PAM7971_03703</name>
</gene>
<evidence type="ECO:0000256" key="7">
    <source>
        <dbReference type="SAM" id="SignalP"/>
    </source>
</evidence>
<dbReference type="EMBL" id="FWFW01000019">
    <property type="protein sequence ID" value="SLN69331.1"/>
    <property type="molecule type" value="Genomic_DNA"/>
</dbReference>
<keyword evidence="9" id="KW-1185">Reference proteome</keyword>
<evidence type="ECO:0000256" key="4">
    <source>
        <dbReference type="ARBA" id="ARBA00023136"/>
    </source>
</evidence>
<accession>A0A1Y5TQR5</accession>
<name>A0A1Y5TQR5_9RHOB</name>
<evidence type="ECO:0000256" key="6">
    <source>
        <dbReference type="ARBA" id="ARBA00023288"/>
    </source>
</evidence>
<evidence type="ECO:0000313" key="9">
    <source>
        <dbReference type="Proteomes" id="UP000193307"/>
    </source>
</evidence>
<feature type="chain" id="PRO_5011008026" evidence="7">
    <location>
        <begin position="18"/>
        <end position="47"/>
    </location>
</feature>
<dbReference type="AlphaFoldDB" id="A0A1Y5TQR5"/>
<keyword evidence="5" id="KW-0564">Palmitate</keyword>
<keyword evidence="6 8" id="KW-0449">Lipoprotein</keyword>
<feature type="signal peptide" evidence="7">
    <location>
        <begin position="1"/>
        <end position="17"/>
    </location>
</feature>
<dbReference type="Proteomes" id="UP000193307">
    <property type="component" value="Unassembled WGS sequence"/>
</dbReference>
<evidence type="ECO:0000256" key="2">
    <source>
        <dbReference type="ARBA" id="ARBA00022475"/>
    </source>
</evidence>
<keyword evidence="2" id="KW-1003">Cell membrane</keyword>
<evidence type="ECO:0000256" key="5">
    <source>
        <dbReference type="ARBA" id="ARBA00023139"/>
    </source>
</evidence>
<evidence type="ECO:0000256" key="1">
    <source>
        <dbReference type="ARBA" id="ARBA00010296"/>
    </source>
</evidence>